<dbReference type="Proteomes" id="UP000036520">
    <property type="component" value="Chromosome"/>
</dbReference>
<dbReference type="PANTHER" id="PTHR17985:SF8">
    <property type="entry name" value="TRANSPORT AND GOLGI ORGANIZATION PROTEIN 2 HOMOLOG"/>
    <property type="match status" value="1"/>
</dbReference>
<name>A0A0H4PR46_9BACT</name>
<dbReference type="STRING" id="320787.CA2015_1305"/>
<dbReference type="KEGG" id="camu:CA2015_1305"/>
<protein>
    <recommendedName>
        <fullName evidence="3">NRDE family protein</fullName>
    </recommendedName>
</protein>
<reference evidence="1 2" key="1">
    <citation type="submission" date="2015-07" db="EMBL/GenBank/DDBJ databases">
        <authorList>
            <person name="Kim K.M."/>
        </authorList>
    </citation>
    <scope>NUCLEOTIDE SEQUENCE [LARGE SCALE GENOMIC DNA]</scope>
    <source>
        <strain evidence="1 2">KCTC 12363</strain>
    </source>
</reference>
<evidence type="ECO:0000313" key="2">
    <source>
        <dbReference type="Proteomes" id="UP000036520"/>
    </source>
</evidence>
<organism evidence="1 2">
    <name type="scientific">Cyclobacterium amurskyense</name>
    <dbReference type="NCBI Taxonomy" id="320787"/>
    <lineage>
        <taxon>Bacteria</taxon>
        <taxon>Pseudomonadati</taxon>
        <taxon>Bacteroidota</taxon>
        <taxon>Cytophagia</taxon>
        <taxon>Cytophagales</taxon>
        <taxon>Cyclobacteriaceae</taxon>
        <taxon>Cyclobacterium</taxon>
    </lineage>
</organism>
<accession>A0A0H4PR46</accession>
<keyword evidence="2" id="KW-1185">Reference proteome</keyword>
<evidence type="ECO:0008006" key="3">
    <source>
        <dbReference type="Google" id="ProtNLM"/>
    </source>
</evidence>
<proteinExistence type="predicted"/>
<dbReference type="PANTHER" id="PTHR17985">
    <property type="entry name" value="SER/THR-RICH PROTEIN T10 IN DGCR REGION"/>
    <property type="match status" value="1"/>
</dbReference>
<dbReference type="PATRIC" id="fig|320787.5.peg.1438"/>
<dbReference type="Pfam" id="PF05742">
    <property type="entry name" value="TANGO2"/>
    <property type="match status" value="1"/>
</dbReference>
<sequence>MCLISFSWNQHPEYKLILVANRDEYFDRPTKGLHQWDNGIYAGKDLKGGGTWLGFHPNGKFAALTNFRDPKNDKPLSRTRGELVTGFLNGDLSPKAYLSQLEKIKQDYNGFNLLVAEKEELMVLSNYGGGIQEVSSGIHGLSNAFLNTPWPKVESAKADLKNLLEQKTPNLEELLQLLQSKEKAPIALLPNTGIPIEMEQTISSQFIRVEDYYGTVNTTALCWGYDGKVNIKEVRIIPEREVNESTFIAK</sequence>
<dbReference type="InterPro" id="IPR008551">
    <property type="entry name" value="TANGO2"/>
</dbReference>
<gene>
    <name evidence="1" type="ORF">CA2015_1305</name>
</gene>
<dbReference type="AlphaFoldDB" id="A0A0H4PR46"/>
<dbReference type="EMBL" id="CP012040">
    <property type="protein sequence ID" value="AKP50752.1"/>
    <property type="molecule type" value="Genomic_DNA"/>
</dbReference>
<evidence type="ECO:0000313" key="1">
    <source>
        <dbReference type="EMBL" id="AKP50752.1"/>
    </source>
</evidence>
<dbReference type="RefSeq" id="WP_048641170.1">
    <property type="nucleotide sequence ID" value="NZ_CP012040.1"/>
</dbReference>
<dbReference type="OrthoDB" id="4380123at2"/>